<evidence type="ECO:0000256" key="3">
    <source>
        <dbReference type="ARBA" id="ARBA00022676"/>
    </source>
</evidence>
<evidence type="ECO:0000256" key="7">
    <source>
        <dbReference type="ARBA" id="ARBA00023136"/>
    </source>
</evidence>
<evidence type="ECO:0000313" key="10">
    <source>
        <dbReference type="EMBL" id="WGZ91647.1"/>
    </source>
</evidence>
<accession>A0AA95H691</accession>
<feature type="transmembrane region" description="Helical" evidence="8">
    <location>
        <begin position="12"/>
        <end position="34"/>
    </location>
</feature>
<keyword evidence="7 8" id="KW-0472">Membrane</keyword>
<dbReference type="GO" id="GO:0016763">
    <property type="term" value="F:pentosyltransferase activity"/>
    <property type="evidence" value="ECO:0007669"/>
    <property type="project" value="TreeGrafter"/>
</dbReference>
<dbReference type="InterPro" id="IPR050297">
    <property type="entry name" value="LipidA_mod_glycosyltrf_83"/>
</dbReference>
<keyword evidence="4 10" id="KW-0808">Transferase</keyword>
<dbReference type="GO" id="GO:0009103">
    <property type="term" value="P:lipopolysaccharide biosynthetic process"/>
    <property type="evidence" value="ECO:0007669"/>
    <property type="project" value="UniProtKB-ARBA"/>
</dbReference>
<comment type="subcellular location">
    <subcellularLocation>
        <location evidence="1">Cell membrane</location>
        <topology evidence="1">Multi-pass membrane protein</topology>
    </subcellularLocation>
</comment>
<dbReference type="InterPro" id="IPR038731">
    <property type="entry name" value="RgtA/B/C-like"/>
</dbReference>
<feature type="transmembrane region" description="Helical" evidence="8">
    <location>
        <begin position="312"/>
        <end position="328"/>
    </location>
</feature>
<evidence type="ECO:0000256" key="6">
    <source>
        <dbReference type="ARBA" id="ARBA00022989"/>
    </source>
</evidence>
<feature type="transmembrane region" description="Helical" evidence="8">
    <location>
        <begin position="334"/>
        <end position="352"/>
    </location>
</feature>
<reference evidence="10" key="1">
    <citation type="journal article" date="2023" name="Int. J. Mol. Sci.">
        <title>Metagenomics Revealed a New Genus 'Candidatus Thiocaldithrix dubininis' gen. nov., sp. nov. and a New Species 'Candidatus Thiothrix putei' sp. nov. in the Family Thiotrichaceae, Some Members of Which Have Traits of Both Na+- and H+-Motive Energetics.</title>
        <authorList>
            <person name="Ravin N.V."/>
            <person name="Muntyan M.S."/>
            <person name="Smolyakov D.D."/>
            <person name="Rudenko T.S."/>
            <person name="Beletsky A.V."/>
            <person name="Mardanov A.V."/>
            <person name="Grabovich M.Y."/>
        </authorList>
    </citation>
    <scope>NUCLEOTIDE SEQUENCE</scope>
    <source>
        <strain evidence="10">GKL-01</strain>
    </source>
</reference>
<evidence type="ECO:0000256" key="1">
    <source>
        <dbReference type="ARBA" id="ARBA00004651"/>
    </source>
</evidence>
<feature type="transmembrane region" description="Helical" evidence="8">
    <location>
        <begin position="131"/>
        <end position="149"/>
    </location>
</feature>
<gene>
    <name evidence="10" type="ORF">QJT80_04040</name>
</gene>
<evidence type="ECO:0000256" key="8">
    <source>
        <dbReference type="SAM" id="Phobius"/>
    </source>
</evidence>
<feature type="transmembrane region" description="Helical" evidence="8">
    <location>
        <begin position="161"/>
        <end position="190"/>
    </location>
</feature>
<feature type="transmembrane region" description="Helical" evidence="8">
    <location>
        <begin position="69"/>
        <end position="97"/>
    </location>
</feature>
<keyword evidence="3 10" id="KW-0328">Glycosyltransferase</keyword>
<keyword evidence="5 8" id="KW-0812">Transmembrane</keyword>
<dbReference type="KEGG" id="tdu:QJT80_04040"/>
<feature type="domain" description="Glycosyltransferase RgtA/B/C/D-like" evidence="9">
    <location>
        <begin position="59"/>
        <end position="220"/>
    </location>
</feature>
<dbReference type="EMBL" id="CP124755">
    <property type="protein sequence ID" value="WGZ91647.1"/>
    <property type="molecule type" value="Genomic_DNA"/>
</dbReference>
<proteinExistence type="predicted"/>
<dbReference type="PANTHER" id="PTHR33908">
    <property type="entry name" value="MANNOSYLTRANSFERASE YKCB-RELATED"/>
    <property type="match status" value="1"/>
</dbReference>
<evidence type="ECO:0000256" key="2">
    <source>
        <dbReference type="ARBA" id="ARBA00022475"/>
    </source>
</evidence>
<dbReference type="EC" id="2.4.-.-" evidence="10"/>
<dbReference type="GO" id="GO:0005886">
    <property type="term" value="C:plasma membrane"/>
    <property type="evidence" value="ECO:0007669"/>
    <property type="project" value="UniProtKB-SubCell"/>
</dbReference>
<feature type="transmembrane region" description="Helical" evidence="8">
    <location>
        <begin position="202"/>
        <end position="222"/>
    </location>
</feature>
<evidence type="ECO:0000256" key="5">
    <source>
        <dbReference type="ARBA" id="ARBA00022692"/>
    </source>
</evidence>
<dbReference type="Pfam" id="PF13231">
    <property type="entry name" value="PMT_2"/>
    <property type="match status" value="1"/>
</dbReference>
<feature type="transmembrane region" description="Helical" evidence="8">
    <location>
        <begin position="109"/>
        <end position="125"/>
    </location>
</feature>
<keyword evidence="2" id="KW-1003">Cell membrane</keyword>
<reference evidence="10" key="2">
    <citation type="submission" date="2023-04" db="EMBL/GenBank/DDBJ databases">
        <authorList>
            <person name="Beletskiy A.V."/>
            <person name="Mardanov A.V."/>
            <person name="Ravin N.V."/>
        </authorList>
    </citation>
    <scope>NUCLEOTIDE SEQUENCE</scope>
    <source>
        <strain evidence="10">GKL-01</strain>
    </source>
</reference>
<evidence type="ECO:0000259" key="9">
    <source>
        <dbReference type="Pfam" id="PF13231"/>
    </source>
</evidence>
<evidence type="ECO:0000256" key="4">
    <source>
        <dbReference type="ARBA" id="ARBA00022679"/>
    </source>
</evidence>
<feature type="transmembrane region" description="Helical" evidence="8">
    <location>
        <begin position="280"/>
        <end position="300"/>
    </location>
</feature>
<organism evidence="10">
    <name type="scientific">Candidatus Thiocaldithrix dubininis</name>
    <dbReference type="NCBI Taxonomy" id="3080823"/>
    <lineage>
        <taxon>Bacteria</taxon>
        <taxon>Pseudomonadati</taxon>
        <taxon>Pseudomonadota</taxon>
        <taxon>Gammaproteobacteria</taxon>
        <taxon>Thiotrichales</taxon>
        <taxon>Thiotrichaceae</taxon>
        <taxon>Candidatus Thiocaldithrix</taxon>
    </lineage>
</organism>
<dbReference type="PANTHER" id="PTHR33908:SF11">
    <property type="entry name" value="MEMBRANE PROTEIN"/>
    <property type="match status" value="1"/>
</dbReference>
<feature type="transmembrane region" description="Helical" evidence="8">
    <location>
        <begin position="243"/>
        <end position="268"/>
    </location>
</feature>
<name>A0AA95H691_9GAMM</name>
<keyword evidence="6 8" id="KW-1133">Transmembrane helix</keyword>
<protein>
    <submittedName>
        <fullName evidence="10">Glycosyltransferase family 39 protein</fullName>
        <ecNumber evidence="10">2.4.-.-</ecNumber>
    </submittedName>
</protein>
<dbReference type="AlphaFoldDB" id="A0AA95H691"/>
<sequence>MMQASQARLQRPIFYLTALAALYFLFNAITQYAASPTADLDQAEQLILSQTWQLGYNAQPPLYTYITKLFFYITQSSLISLYLIKVIILTCFVLSLLKITQALNGSKTQIVIVFYSIALIPQFIWESQRDLTHSVLASLMAALTLLITVKLKEKQTWTLYSLLGVVSACGLLSKYNYIIFLAALFITALISNPYRKIIFNKFILISIVLFLVLLTPHIYWIVNHLDIALESTEKLRTGLQSPLQGIAKMLTASLAFLSPLVLIMWLIIKPSLKKWQEFNSTQQFFITLSIFILITMLIFIFITHTTQIKDRWFQPILFFFILIPALFYNKPYFLRYYIGSGMLIALLVSLILPGRTLLANYTNHASRPNMPYPKLLSQIQQNIPEANTILAETQLIAGNSRPIFSNAQIFLPKYQLSITPVLGKALIICETENCHNTNFQSWLTTRFKLDSTTLTYRKFSQPYYYYNKASLNLYVAVVNLTSSESSLAPAK</sequence>
<dbReference type="Proteomes" id="UP001300672">
    <property type="component" value="Chromosome"/>
</dbReference>